<keyword evidence="4 9" id="KW-0732">Signal</keyword>
<feature type="domain" description="EMI" evidence="11">
    <location>
        <begin position="79"/>
        <end position="155"/>
    </location>
</feature>
<feature type="coiled-coil region" evidence="7">
    <location>
        <begin position="348"/>
        <end position="379"/>
    </location>
</feature>
<accession>A0AAV1G1K3</accession>
<evidence type="ECO:0000256" key="6">
    <source>
        <dbReference type="ARBA" id="ARBA00023157"/>
    </source>
</evidence>
<organism evidence="12 13">
    <name type="scientific">Xyrichtys novacula</name>
    <name type="common">Pearly razorfish</name>
    <name type="synonym">Hemipteronotus novacula</name>
    <dbReference type="NCBI Taxonomy" id="13765"/>
    <lineage>
        <taxon>Eukaryota</taxon>
        <taxon>Metazoa</taxon>
        <taxon>Chordata</taxon>
        <taxon>Craniata</taxon>
        <taxon>Vertebrata</taxon>
        <taxon>Euteleostomi</taxon>
        <taxon>Actinopterygii</taxon>
        <taxon>Neopterygii</taxon>
        <taxon>Teleostei</taxon>
        <taxon>Neoteleostei</taxon>
        <taxon>Acanthomorphata</taxon>
        <taxon>Eupercaria</taxon>
        <taxon>Labriformes</taxon>
        <taxon>Labridae</taxon>
        <taxon>Xyrichtys</taxon>
    </lineage>
</organism>
<dbReference type="Pfam" id="PF07546">
    <property type="entry name" value="EMI"/>
    <property type="match status" value="1"/>
</dbReference>
<dbReference type="SUPFAM" id="SSF49842">
    <property type="entry name" value="TNF-like"/>
    <property type="match status" value="1"/>
</dbReference>
<feature type="region of interest" description="Disordered" evidence="8">
    <location>
        <begin position="427"/>
        <end position="448"/>
    </location>
</feature>
<keyword evidence="6" id="KW-1015">Disulfide bond</keyword>
<feature type="compositionally biased region" description="Basic residues" evidence="8">
    <location>
        <begin position="899"/>
        <end position="918"/>
    </location>
</feature>
<sequence length="1047" mass="116318">MVAVGELVLVLGLLVSAHCEVRARDPEVEEEEEEEMGGRTAVTGAGGGGAAFPPHLKEFPPGATVDPPLGENGNHPARMGNWCTFLHRRTVTTAVACGTEKYTIKSHSPCPSGTPDCQLVMYKLSTRPIYKQKQKIATSVLWHCCPGYVGEHCEDTEPGAQLDPGKAALTVREGSEAARPELHTSGVKAKLQLQSGDPDSEQNDYQAPVGPLYGTDYAADNQRNTTQPVLDQGYAHNPHHASHHTTDTYNQHLHHRHHTNHPHPGQQQRHVFPDHVDAAPLPVPHMMALVMSQLQPMLEGFNRSLEHLSRQVGDLTRDVAHLKSSQLGAELQAEPPELDVTEHEEPAEERLNIRLDETLQQIREVRRQMESQRTDIENRLHSQHAMLHYNLTNFKTDIDMKLKRHQKMLQVSLQAMNSTLAELKLDQDQTAQDRPQVDSGPPPVPFSPLLQTSETSALWEAIERLDNRVVNNTVKVDGLTEDLEVTSGNVQLLKRDLKDLGRRIDQTARNSQIQFMETGLEVEAARETVLRRVGELAGNLSLQGERLQELDVDVDYLYNNPYRHNSSGDCDCKSLKAAVAHLEKSVANVTELANENRLALDENNEGAGMWGGVSDWEPVVGTYQQDLQQVRDTLTSEQTRTSSLEQSLNQLRSLVTVNLAEVSGLKAVDKKLLDELDYVSSAFKGLLLDTIRHSDVLELLLGEEVLEFLEWPEQDREAYSIPALKEELSLLQDELREHNLSISSLLGNKPEDREEVPSADQPSSSHIPPEEWFPGSRRRSTSGVPARERQLLFQPVGRHPGHGVDGSDLWNLERRVEELGQKVLLLEEKHRNATTVKAPPPSDVEVKLQAEVLWLKRGLEDHLRMFKNIFSDSDVLAGSDATLQLDKLWQLVKNLERKKEKRGGGKKGNGKGGNHRNRRETSGVVPVLNSQSDVPQVLVAGSPLRVFNRVILLDSNTGTFTAPVNGIYLFVLTLDLRPGPAFVVLRRGSGGATVSLLQQEVREAGPVTGVSLLLLGEGEEVKLELKSGEWGESEDNVFTALLLHRTT</sequence>
<dbReference type="PANTHER" id="PTHR15427:SF40">
    <property type="entry name" value="MULTIMERIN-2 PRECURSOR"/>
    <property type="match status" value="1"/>
</dbReference>
<feature type="region of interest" description="Disordered" evidence="8">
    <location>
        <begin position="744"/>
        <end position="784"/>
    </location>
</feature>
<gene>
    <name evidence="12" type="ORF">XNOV1_A008825</name>
</gene>
<dbReference type="Gene3D" id="2.60.120.40">
    <property type="match status" value="1"/>
</dbReference>
<dbReference type="PANTHER" id="PTHR15427">
    <property type="entry name" value="EMILIN ELASTIN MICROFIBRIL INTERFACE-LOCATED PROTEIN ELASTIN MICROFIBRIL INTERFACER"/>
    <property type="match status" value="1"/>
</dbReference>
<feature type="compositionally biased region" description="Basic residues" evidence="8">
    <location>
        <begin position="252"/>
        <end position="261"/>
    </location>
</feature>
<evidence type="ECO:0000256" key="7">
    <source>
        <dbReference type="SAM" id="Coils"/>
    </source>
</evidence>
<dbReference type="Gene3D" id="1.10.287.1490">
    <property type="match status" value="1"/>
</dbReference>
<dbReference type="Proteomes" id="UP001178508">
    <property type="component" value="Chromosome 11"/>
</dbReference>
<evidence type="ECO:0000256" key="2">
    <source>
        <dbReference type="ARBA" id="ARBA00022525"/>
    </source>
</evidence>
<protein>
    <submittedName>
        <fullName evidence="12">Multimerin-2a isoform X1</fullName>
    </submittedName>
</protein>
<dbReference type="SMART" id="SM00110">
    <property type="entry name" value="C1Q"/>
    <property type="match status" value="1"/>
</dbReference>
<comment type="subcellular location">
    <subcellularLocation>
        <location evidence="1">Secreted</location>
        <location evidence="1">Extracellular space</location>
        <location evidence="1">Extracellular matrix</location>
    </subcellularLocation>
</comment>
<evidence type="ECO:0000256" key="5">
    <source>
        <dbReference type="ARBA" id="ARBA00023054"/>
    </source>
</evidence>
<feature type="signal peptide" evidence="9">
    <location>
        <begin position="1"/>
        <end position="23"/>
    </location>
</feature>
<evidence type="ECO:0000313" key="13">
    <source>
        <dbReference type="Proteomes" id="UP001178508"/>
    </source>
</evidence>
<keyword evidence="3" id="KW-0272">Extracellular matrix</keyword>
<evidence type="ECO:0000256" key="8">
    <source>
        <dbReference type="SAM" id="MobiDB-lite"/>
    </source>
</evidence>
<dbReference type="Pfam" id="PF00386">
    <property type="entry name" value="C1q"/>
    <property type="match status" value="1"/>
</dbReference>
<feature type="region of interest" description="Disordered" evidence="8">
    <location>
        <begin position="24"/>
        <end position="73"/>
    </location>
</feature>
<evidence type="ECO:0000313" key="12">
    <source>
        <dbReference type="EMBL" id="CAJ1066869.1"/>
    </source>
</evidence>
<evidence type="ECO:0000259" key="10">
    <source>
        <dbReference type="PROSITE" id="PS50871"/>
    </source>
</evidence>
<evidence type="ECO:0000259" key="11">
    <source>
        <dbReference type="PROSITE" id="PS51041"/>
    </source>
</evidence>
<reference evidence="12" key="1">
    <citation type="submission" date="2023-08" db="EMBL/GenBank/DDBJ databases">
        <authorList>
            <person name="Alioto T."/>
            <person name="Alioto T."/>
            <person name="Gomez Garrido J."/>
        </authorList>
    </citation>
    <scope>NUCLEOTIDE SEQUENCE</scope>
</reference>
<feature type="domain" description="C1q" evidence="10">
    <location>
        <begin position="917"/>
        <end position="1047"/>
    </location>
</feature>
<evidence type="ECO:0000256" key="1">
    <source>
        <dbReference type="ARBA" id="ARBA00004498"/>
    </source>
</evidence>
<proteinExistence type="predicted"/>
<keyword evidence="2" id="KW-0964">Secreted</keyword>
<name>A0AAV1G1K3_XYRNO</name>
<evidence type="ECO:0000256" key="3">
    <source>
        <dbReference type="ARBA" id="ARBA00022530"/>
    </source>
</evidence>
<dbReference type="PROSITE" id="PS50871">
    <property type="entry name" value="C1Q"/>
    <property type="match status" value="1"/>
</dbReference>
<dbReference type="InterPro" id="IPR008983">
    <property type="entry name" value="Tumour_necrosis_fac-like_dom"/>
</dbReference>
<dbReference type="PROSITE" id="PS51041">
    <property type="entry name" value="EMI"/>
    <property type="match status" value="1"/>
</dbReference>
<dbReference type="InterPro" id="IPR050392">
    <property type="entry name" value="Collagen/C1q_domain"/>
</dbReference>
<dbReference type="InterPro" id="IPR011489">
    <property type="entry name" value="EMI_domain"/>
</dbReference>
<evidence type="ECO:0000256" key="9">
    <source>
        <dbReference type="SAM" id="SignalP"/>
    </source>
</evidence>
<feature type="region of interest" description="Disordered" evidence="8">
    <location>
        <begin position="237"/>
        <end position="268"/>
    </location>
</feature>
<feature type="region of interest" description="Disordered" evidence="8">
    <location>
        <begin position="897"/>
        <end position="920"/>
    </location>
</feature>
<feature type="chain" id="PRO_5043931419" evidence="9">
    <location>
        <begin position="24"/>
        <end position="1047"/>
    </location>
</feature>
<dbReference type="AlphaFoldDB" id="A0AAV1G1K3"/>
<keyword evidence="13" id="KW-1185">Reference proteome</keyword>
<dbReference type="InterPro" id="IPR001073">
    <property type="entry name" value="C1q_dom"/>
</dbReference>
<dbReference type="EMBL" id="OY660874">
    <property type="protein sequence ID" value="CAJ1066869.1"/>
    <property type="molecule type" value="Genomic_DNA"/>
</dbReference>
<keyword evidence="5 7" id="KW-0175">Coiled coil</keyword>
<evidence type="ECO:0000256" key="4">
    <source>
        <dbReference type="ARBA" id="ARBA00022729"/>
    </source>
</evidence>